<dbReference type="AlphaFoldDB" id="A0A0K2UHZ2"/>
<dbReference type="EMBL" id="HACA01020354">
    <property type="protein sequence ID" value="CDW37715.1"/>
    <property type="molecule type" value="Transcribed_RNA"/>
</dbReference>
<evidence type="ECO:0000313" key="2">
    <source>
        <dbReference type="EMBL" id="CDW37715.1"/>
    </source>
</evidence>
<keyword evidence="1" id="KW-0472">Membrane</keyword>
<keyword evidence="1" id="KW-1133">Transmembrane helix</keyword>
<organism evidence="2">
    <name type="scientific">Lepeophtheirus salmonis</name>
    <name type="common">Salmon louse</name>
    <name type="synonym">Caligus salmonis</name>
    <dbReference type="NCBI Taxonomy" id="72036"/>
    <lineage>
        <taxon>Eukaryota</taxon>
        <taxon>Metazoa</taxon>
        <taxon>Ecdysozoa</taxon>
        <taxon>Arthropoda</taxon>
        <taxon>Crustacea</taxon>
        <taxon>Multicrustacea</taxon>
        <taxon>Hexanauplia</taxon>
        <taxon>Copepoda</taxon>
        <taxon>Siphonostomatoida</taxon>
        <taxon>Caligidae</taxon>
        <taxon>Lepeophtheirus</taxon>
    </lineage>
</organism>
<name>A0A0K2UHZ2_LEPSM</name>
<accession>A0A0K2UHZ2</accession>
<keyword evidence="1" id="KW-0812">Transmembrane</keyword>
<protein>
    <submittedName>
        <fullName evidence="2">Uncharacterized protein</fullName>
    </submittedName>
</protein>
<reference evidence="2" key="1">
    <citation type="submission" date="2014-05" db="EMBL/GenBank/DDBJ databases">
        <authorList>
            <person name="Chronopoulou M."/>
        </authorList>
    </citation>
    <scope>NUCLEOTIDE SEQUENCE</scope>
    <source>
        <tissue evidence="2">Whole organism</tissue>
    </source>
</reference>
<proteinExistence type="predicted"/>
<evidence type="ECO:0000256" key="1">
    <source>
        <dbReference type="SAM" id="Phobius"/>
    </source>
</evidence>
<sequence length="29" mass="3251">MVFSPKISLFLIRTIILLVLVPFSSISLC</sequence>
<feature type="transmembrane region" description="Helical" evidence="1">
    <location>
        <begin position="7"/>
        <end position="28"/>
    </location>
</feature>